<evidence type="ECO:0000313" key="2">
    <source>
        <dbReference type="EMBL" id="MBY4637122.1"/>
    </source>
</evidence>
<feature type="domain" description="Regulator of ribonuclease activity B" evidence="1">
    <location>
        <begin position="16"/>
        <end position="113"/>
    </location>
</feature>
<comment type="caution">
    <text evidence="2">The sequence shown here is derived from an EMBL/GenBank/DDBJ whole genome shotgun (WGS) entry which is preliminary data.</text>
</comment>
<evidence type="ECO:0000259" key="1">
    <source>
        <dbReference type="Pfam" id="PF06877"/>
    </source>
</evidence>
<proteinExistence type="predicted"/>
<dbReference type="SUPFAM" id="SSF89946">
    <property type="entry name" value="Hypothetical protein VC0424"/>
    <property type="match status" value="1"/>
</dbReference>
<dbReference type="EMBL" id="JAILXK010000001">
    <property type="protein sequence ID" value="MBY4637122.1"/>
    <property type="molecule type" value="Genomic_DNA"/>
</dbReference>
<dbReference type="InterPro" id="IPR036701">
    <property type="entry name" value="RraB-like_sf"/>
</dbReference>
<accession>A0ABS7MDM2</accession>
<reference evidence="2" key="1">
    <citation type="submission" date="2021-08" db="EMBL/GenBank/DDBJ databases">
        <title>Sphingopyxis panaciterrulae sp. nov., isolated from the surface water of the Yellow Sea.</title>
        <authorList>
            <person name="Gao Z."/>
            <person name="Zhang D."/>
            <person name="Zhang A."/>
        </authorList>
    </citation>
    <scope>NUCLEOTIDE SEQUENCE</scope>
    <source>
        <strain evidence="2">XHP0097</strain>
    </source>
</reference>
<protein>
    <submittedName>
        <fullName evidence="2">Ribonuclease E inhibitor RraB</fullName>
    </submittedName>
</protein>
<organism evidence="2 3">
    <name type="scientific">Sphingopyxis jiangsuensis</name>
    <dbReference type="NCBI Taxonomy" id="2871171"/>
    <lineage>
        <taxon>Bacteria</taxon>
        <taxon>Pseudomonadati</taxon>
        <taxon>Pseudomonadota</taxon>
        <taxon>Alphaproteobacteria</taxon>
        <taxon>Sphingomonadales</taxon>
        <taxon>Sphingomonadaceae</taxon>
        <taxon>Sphingopyxis</taxon>
    </lineage>
</organism>
<evidence type="ECO:0000313" key="3">
    <source>
        <dbReference type="Proteomes" id="UP001166571"/>
    </source>
</evidence>
<keyword evidence="3" id="KW-1185">Reference proteome</keyword>
<dbReference type="Gene3D" id="3.30.70.970">
    <property type="entry name" value="RraB-like"/>
    <property type="match status" value="1"/>
</dbReference>
<gene>
    <name evidence="2" type="ORF">K5P26_08230</name>
</gene>
<dbReference type="Pfam" id="PF06877">
    <property type="entry name" value="RraB"/>
    <property type="match status" value="1"/>
</dbReference>
<dbReference type="RefSeq" id="WP_201924808.1">
    <property type="nucleotide sequence ID" value="NZ_JAERPO010000001.1"/>
</dbReference>
<sequence>MSSQIPSPDQWDEVWAADLDVLRNLRENGDLPDVPREVDVSFRGPMDALRRLQAACENFGFTVQEFIEADEEGEPWLFLVRTQTTDDDAMRDLTMTYLQIEDSFGVECDGWGCVAQTEKK</sequence>
<dbReference type="InterPro" id="IPR009671">
    <property type="entry name" value="RraB_dom"/>
</dbReference>
<dbReference type="Proteomes" id="UP001166571">
    <property type="component" value="Unassembled WGS sequence"/>
</dbReference>
<name>A0ABS7MDM2_9SPHN</name>